<dbReference type="InterPro" id="IPR002937">
    <property type="entry name" value="Amino_oxidase"/>
</dbReference>
<sequence>MDCDVVVVGAGLAGLRCALTLAEAGRSVLVLEAADAVGGRQRTDEVDGFLLDRGFQVLNPAYPAVRRWVDHDALDLRSFGAGLLVRRESGLAELTHPLRSPRGIPRTLRSGLLAPRAVLSLLRWAGPALVAPRRVIAGPDRTLRAGLDRAGVRGPLRSEVLEPFLAGVLAEDRGDTSDAFVRLLVRMFALGLPGVPARGIRALPEQLAGRAAGPGVGVRLDAPVRAVGAAVGAAGGVGVDLADGGRVTGRAVVVAVGPDAVAGLLPVPVPATKGLRTWWFAAPEAPTTSPMLAVDGRRPGPLVNAAVVSNAAPSYAPPGRHLVQVTCLLDRASAGAPGSAGAEAEAEVRRQAGEVFGASTTGWELVRRDDVEHALPAQPPPLRTVSEPRVSPGVYVAGDHRDTASIQGALVSGHRVARAVLADLAGS</sequence>
<keyword evidence="3" id="KW-1185">Reference proteome</keyword>
<evidence type="ECO:0000259" key="1">
    <source>
        <dbReference type="Pfam" id="PF01593"/>
    </source>
</evidence>
<dbReference type="Pfam" id="PF01593">
    <property type="entry name" value="Amino_oxidase"/>
    <property type="match status" value="1"/>
</dbReference>
<dbReference type="SUPFAM" id="SSF51905">
    <property type="entry name" value="FAD/NAD(P)-binding domain"/>
    <property type="match status" value="1"/>
</dbReference>
<dbReference type="RefSeq" id="WP_345202167.1">
    <property type="nucleotide sequence ID" value="NZ_BAABGM010000003.1"/>
</dbReference>
<organism evidence="2 3">
    <name type="scientific">Fodinibacter luteus</name>
    <dbReference type="NCBI Taxonomy" id="552064"/>
    <lineage>
        <taxon>Bacteria</taxon>
        <taxon>Bacillati</taxon>
        <taxon>Actinomycetota</taxon>
        <taxon>Actinomycetes</taxon>
        <taxon>Micrococcales</taxon>
        <taxon>Intrasporangiaceae</taxon>
        <taxon>Fodinibacter (ex Wang et al. 2009)</taxon>
    </lineage>
</organism>
<feature type="domain" description="Amine oxidase" evidence="1">
    <location>
        <begin position="12"/>
        <end position="421"/>
    </location>
</feature>
<evidence type="ECO:0000313" key="3">
    <source>
        <dbReference type="Proteomes" id="UP001500945"/>
    </source>
</evidence>
<dbReference type="PANTHER" id="PTHR42841">
    <property type="entry name" value="AMINE OXIDASE"/>
    <property type="match status" value="1"/>
</dbReference>
<dbReference type="Gene3D" id="3.90.660.50">
    <property type="match status" value="1"/>
</dbReference>
<dbReference type="EMBL" id="BAABGM010000003">
    <property type="protein sequence ID" value="GAA4399246.1"/>
    <property type="molecule type" value="Genomic_DNA"/>
</dbReference>
<gene>
    <name evidence="2" type="ORF">GCM10023168_06280</name>
</gene>
<dbReference type="Proteomes" id="UP001500945">
    <property type="component" value="Unassembled WGS sequence"/>
</dbReference>
<comment type="caution">
    <text evidence="2">The sequence shown here is derived from an EMBL/GenBank/DDBJ whole genome shotgun (WGS) entry which is preliminary data.</text>
</comment>
<evidence type="ECO:0000313" key="2">
    <source>
        <dbReference type="EMBL" id="GAA4399246.1"/>
    </source>
</evidence>
<dbReference type="Gene3D" id="3.50.50.60">
    <property type="entry name" value="FAD/NAD(P)-binding domain"/>
    <property type="match status" value="2"/>
</dbReference>
<proteinExistence type="predicted"/>
<protein>
    <submittedName>
        <fullName evidence="2">NAD(P)/FAD-dependent oxidoreductase</fullName>
    </submittedName>
</protein>
<accession>A0ABP8K1R1</accession>
<name>A0ABP8K1R1_9MICO</name>
<dbReference type="InterPro" id="IPR036188">
    <property type="entry name" value="FAD/NAD-bd_sf"/>
</dbReference>
<reference evidence="3" key="1">
    <citation type="journal article" date="2019" name="Int. J. Syst. Evol. Microbiol.">
        <title>The Global Catalogue of Microorganisms (GCM) 10K type strain sequencing project: providing services to taxonomists for standard genome sequencing and annotation.</title>
        <authorList>
            <consortium name="The Broad Institute Genomics Platform"/>
            <consortium name="The Broad Institute Genome Sequencing Center for Infectious Disease"/>
            <person name="Wu L."/>
            <person name="Ma J."/>
        </authorList>
    </citation>
    <scope>NUCLEOTIDE SEQUENCE [LARGE SCALE GENOMIC DNA]</scope>
    <source>
        <strain evidence="3">JCM 17809</strain>
    </source>
</reference>